<dbReference type="AlphaFoldDB" id="A0A6G4VFG8"/>
<dbReference type="InterPro" id="IPR036661">
    <property type="entry name" value="Luciferase-like_sf"/>
</dbReference>
<dbReference type="InterPro" id="IPR011251">
    <property type="entry name" value="Luciferase-like_dom"/>
</dbReference>
<gene>
    <name evidence="6" type="ORF">G5C60_34330</name>
</gene>
<proteinExistence type="predicted"/>
<dbReference type="PANTHER" id="PTHR42847:SF4">
    <property type="entry name" value="ALKANESULFONATE MONOOXYGENASE-RELATED"/>
    <property type="match status" value="1"/>
</dbReference>
<dbReference type="PANTHER" id="PTHR42847">
    <property type="entry name" value="ALKANESULFONATE MONOOXYGENASE"/>
    <property type="match status" value="1"/>
</dbReference>
<evidence type="ECO:0000256" key="4">
    <source>
        <dbReference type="ARBA" id="ARBA00023033"/>
    </source>
</evidence>
<dbReference type="EMBL" id="JAAKZY010000145">
    <property type="protein sequence ID" value="NGO12554.1"/>
    <property type="molecule type" value="Genomic_DNA"/>
</dbReference>
<dbReference type="Proteomes" id="UP000472335">
    <property type="component" value="Unassembled WGS sequence"/>
</dbReference>
<protein>
    <submittedName>
        <fullName evidence="6">LLM class F420-dependent oxidoreductase</fullName>
    </submittedName>
</protein>
<reference evidence="6 7" key="1">
    <citation type="submission" date="2020-02" db="EMBL/GenBank/DDBJ databases">
        <title>Whole-genome analyses of novel actinobacteria.</title>
        <authorList>
            <person name="Sahin N."/>
            <person name="Gencbay T."/>
        </authorList>
    </citation>
    <scope>NUCLEOTIDE SEQUENCE [LARGE SCALE GENOMIC DNA]</scope>
    <source>
        <strain evidence="6 7">HC44</strain>
    </source>
</reference>
<organism evidence="6 7">
    <name type="scientific">Streptomyces scabichelini</name>
    <dbReference type="NCBI Taxonomy" id="2711217"/>
    <lineage>
        <taxon>Bacteria</taxon>
        <taxon>Bacillati</taxon>
        <taxon>Actinomycetota</taxon>
        <taxon>Actinomycetes</taxon>
        <taxon>Kitasatosporales</taxon>
        <taxon>Streptomycetaceae</taxon>
        <taxon>Streptomyces</taxon>
    </lineage>
</organism>
<dbReference type="InterPro" id="IPR019921">
    <property type="entry name" value="Lucif-like_OxRdtase_Rv2161c"/>
</dbReference>
<feature type="domain" description="Luciferase-like" evidence="5">
    <location>
        <begin position="1"/>
        <end position="246"/>
    </location>
</feature>
<dbReference type="Gene3D" id="3.20.20.30">
    <property type="entry name" value="Luciferase-like domain"/>
    <property type="match status" value="1"/>
</dbReference>
<accession>A0A6G4VFG8</accession>
<dbReference type="InterPro" id="IPR050172">
    <property type="entry name" value="SsuD_RutA_monooxygenase"/>
</dbReference>
<dbReference type="NCBIfam" id="TIGR03619">
    <property type="entry name" value="F420_Rv2161c"/>
    <property type="match status" value="1"/>
</dbReference>
<evidence type="ECO:0000313" key="7">
    <source>
        <dbReference type="Proteomes" id="UP000472335"/>
    </source>
</evidence>
<dbReference type="RefSeq" id="WP_165265100.1">
    <property type="nucleotide sequence ID" value="NZ_JAAKZY010000145.1"/>
</dbReference>
<evidence type="ECO:0000256" key="1">
    <source>
        <dbReference type="ARBA" id="ARBA00022630"/>
    </source>
</evidence>
<dbReference type="SUPFAM" id="SSF51679">
    <property type="entry name" value="Bacterial luciferase-like"/>
    <property type="match status" value="1"/>
</dbReference>
<dbReference type="GO" id="GO:0008726">
    <property type="term" value="F:alkanesulfonate monooxygenase activity"/>
    <property type="evidence" value="ECO:0007669"/>
    <property type="project" value="TreeGrafter"/>
</dbReference>
<keyword evidence="2" id="KW-0288">FMN</keyword>
<keyword evidence="7" id="KW-1185">Reference proteome</keyword>
<name>A0A6G4VFG8_9ACTN</name>
<comment type="caution">
    <text evidence="6">The sequence shown here is derived from an EMBL/GenBank/DDBJ whole genome shotgun (WGS) entry which is preliminary data.</text>
</comment>
<keyword evidence="1" id="KW-0285">Flavoprotein</keyword>
<keyword evidence="4" id="KW-0503">Monooxygenase</keyword>
<evidence type="ECO:0000313" key="6">
    <source>
        <dbReference type="EMBL" id="NGO12554.1"/>
    </source>
</evidence>
<evidence type="ECO:0000259" key="5">
    <source>
        <dbReference type="Pfam" id="PF00296"/>
    </source>
</evidence>
<sequence length="296" mass="31909">MDVGIILLFDGQPGNTLADAGETARRIESMGFAHLWLPDHIVLFERYAPNYPYSSDGLPPLGPRQGWYDPLFGLAAAAGTTTRLRLGTNVLILPQRNPLLLAKQIVALDHLSAGRVDVGVGLGWSPEEYAALGVPYERRGARADEYIAAMTRIWKDELAAYEGEFISFSDVVALPKPVQQPRPPVLVGGQSPPALRRAARHGDGWISWMLPAEEISPTVGRLENACAAVGRDPAHVRRIHGFTYTAPEAFQTYADAARAAGADEIAVLPWVPDRDPGDVIAEIANLSAAMGAAMSK</sequence>
<keyword evidence="3" id="KW-0560">Oxidoreductase</keyword>
<evidence type="ECO:0000256" key="2">
    <source>
        <dbReference type="ARBA" id="ARBA00022643"/>
    </source>
</evidence>
<dbReference type="Pfam" id="PF00296">
    <property type="entry name" value="Bac_luciferase"/>
    <property type="match status" value="1"/>
</dbReference>
<evidence type="ECO:0000256" key="3">
    <source>
        <dbReference type="ARBA" id="ARBA00023002"/>
    </source>
</evidence>
<dbReference type="GO" id="GO:0046306">
    <property type="term" value="P:alkanesulfonate catabolic process"/>
    <property type="evidence" value="ECO:0007669"/>
    <property type="project" value="TreeGrafter"/>
</dbReference>